<dbReference type="HOGENOM" id="CLU_782130_0_0_2"/>
<evidence type="ECO:0000313" key="2">
    <source>
        <dbReference type="EMBL" id="ERG92040.1"/>
    </source>
</evidence>
<protein>
    <submittedName>
        <fullName evidence="2">Uncharacterized protein</fullName>
    </submittedName>
</protein>
<feature type="compositionally biased region" description="Polar residues" evidence="1">
    <location>
        <begin position="265"/>
        <end position="291"/>
    </location>
</feature>
<reference evidence="2 3" key="1">
    <citation type="journal article" date="2013" name="PLoS ONE">
        <title>Assembly-driven community genomics of a hypersaline microbial ecosystem.</title>
        <authorList>
            <person name="Podell S."/>
            <person name="Ugalde J.A."/>
            <person name="Narasingarao P."/>
            <person name="Banfield J.F."/>
            <person name="Heidelberg K.B."/>
            <person name="Allen E.E."/>
        </authorList>
    </citation>
    <scope>NUCLEOTIDE SEQUENCE [LARGE SCALE GENOMIC DNA]</scope>
    <source>
        <strain evidence="3">J07HQW1</strain>
    </source>
</reference>
<feature type="region of interest" description="Disordered" evidence="1">
    <location>
        <begin position="256"/>
        <end position="291"/>
    </location>
</feature>
<dbReference type="STRING" id="1238424.J07HQW1_02074"/>
<name>U1N5X3_9EURY</name>
<organism evidence="2 3">
    <name type="scientific">Haloquadratum walsbyi J07HQW1</name>
    <dbReference type="NCBI Taxonomy" id="1238424"/>
    <lineage>
        <taxon>Archaea</taxon>
        <taxon>Methanobacteriati</taxon>
        <taxon>Methanobacteriota</taxon>
        <taxon>Stenosarchaea group</taxon>
        <taxon>Halobacteria</taxon>
        <taxon>Halobacteriales</taxon>
        <taxon>Haloferacaceae</taxon>
        <taxon>Haloquadratum</taxon>
    </lineage>
</organism>
<dbReference type="EMBL" id="KE356560">
    <property type="protein sequence ID" value="ERG92040.1"/>
    <property type="molecule type" value="Genomic_DNA"/>
</dbReference>
<proteinExistence type="predicted"/>
<dbReference type="AlphaFoldDB" id="U1N5X3"/>
<evidence type="ECO:0000256" key="1">
    <source>
        <dbReference type="SAM" id="MobiDB-lite"/>
    </source>
</evidence>
<sequence length="354" mass="37535">MSREDVDIDADTTIPPTDTLLAVSGIVTTGVSLEAESVISTQTQEQTQTQSRKKDKSGFATALLETIIKTDTISIDQHPGVGIPVSNIVDGLAHSTLIHASFSGDIDATRAMIAEIDIDVDVNDDTDNQDGSTDAMSLIDLSTEDQRTIASAVTIDVIKTSTAAIGTAISLERALHPQYLPDGPMTTIEGYADVLRAVSRERPGTAIALAISHDANDAALTAWREHAQAVHHILETAHTGRYDGVYVLRCYTQDENESQGRDTAPNPNKMSDTVESGTAKPTESINDTSTPGRLLTVAELASRYQTPEPLVLALGKEVVAVATQPTTDTQSSSTDVDAVAVAEALRTTVTPRSS</sequence>
<gene>
    <name evidence="2" type="ORF">J07HQW1_02074</name>
</gene>
<accession>U1N5X3</accession>
<dbReference type="Proteomes" id="UP000030649">
    <property type="component" value="Unassembled WGS sequence"/>
</dbReference>
<evidence type="ECO:0000313" key="3">
    <source>
        <dbReference type="Proteomes" id="UP000030649"/>
    </source>
</evidence>